<evidence type="ECO:0000313" key="2">
    <source>
        <dbReference type="EMBL" id="KAH8091000.1"/>
    </source>
</evidence>
<reference evidence="2" key="1">
    <citation type="journal article" date="2021" name="New Phytol.">
        <title>Evolutionary innovations through gain and loss of genes in the ectomycorrhizal Boletales.</title>
        <authorList>
            <person name="Wu G."/>
            <person name="Miyauchi S."/>
            <person name="Morin E."/>
            <person name="Kuo A."/>
            <person name="Drula E."/>
            <person name="Varga T."/>
            <person name="Kohler A."/>
            <person name="Feng B."/>
            <person name="Cao Y."/>
            <person name="Lipzen A."/>
            <person name="Daum C."/>
            <person name="Hundley H."/>
            <person name="Pangilinan J."/>
            <person name="Johnson J."/>
            <person name="Barry K."/>
            <person name="LaButti K."/>
            <person name="Ng V."/>
            <person name="Ahrendt S."/>
            <person name="Min B."/>
            <person name="Choi I.G."/>
            <person name="Park H."/>
            <person name="Plett J.M."/>
            <person name="Magnuson J."/>
            <person name="Spatafora J.W."/>
            <person name="Nagy L.G."/>
            <person name="Henrissat B."/>
            <person name="Grigoriev I.V."/>
            <person name="Yang Z.L."/>
            <person name="Xu J."/>
            <person name="Martin F.M."/>
        </authorList>
    </citation>
    <scope>NUCLEOTIDE SEQUENCE</scope>
    <source>
        <strain evidence="2">KKN 215</strain>
    </source>
</reference>
<dbReference type="Proteomes" id="UP000813824">
    <property type="component" value="Unassembled WGS sequence"/>
</dbReference>
<protein>
    <submittedName>
        <fullName evidence="2">Uncharacterized protein</fullName>
    </submittedName>
</protein>
<feature type="compositionally biased region" description="Low complexity" evidence="1">
    <location>
        <begin position="1"/>
        <end position="17"/>
    </location>
</feature>
<evidence type="ECO:0000256" key="1">
    <source>
        <dbReference type="SAM" id="MobiDB-lite"/>
    </source>
</evidence>
<name>A0A8K0UGL4_9AGAR</name>
<feature type="compositionally biased region" description="Basic and acidic residues" evidence="1">
    <location>
        <begin position="159"/>
        <end position="177"/>
    </location>
</feature>
<sequence>MSFGNNNDGFGNNNNHFGNDHNNFDNDPNSFGSTDRVRSSDPTSETTDFSDSHLGQVGQAQQDGVSETQRGSNNNDNPFDNPTSRGGAGFSGSTAYPGDTQAANVPGTAGNPRTGFGRSDSGTQWDDNNNTSGSTNSFGRAAGRDQGYPGSGTGNDNNDSERNRFESSNDNGNERTAKPSMTDRLMAKRHFTCGVLCELSPIVPGFQYFASFAQLGVLGRA</sequence>
<feature type="region of interest" description="Disordered" evidence="1">
    <location>
        <begin position="1"/>
        <end position="181"/>
    </location>
</feature>
<dbReference type="AlphaFoldDB" id="A0A8K0UGL4"/>
<feature type="compositionally biased region" description="Polar residues" evidence="1">
    <location>
        <begin position="58"/>
        <end position="84"/>
    </location>
</feature>
<gene>
    <name evidence="2" type="ORF">BXZ70DRAFT_953872</name>
</gene>
<accession>A0A8K0UGL4</accession>
<keyword evidence="3" id="KW-1185">Reference proteome</keyword>
<proteinExistence type="predicted"/>
<comment type="caution">
    <text evidence="2">The sequence shown here is derived from an EMBL/GenBank/DDBJ whole genome shotgun (WGS) entry which is preliminary data.</text>
</comment>
<feature type="compositionally biased region" description="Low complexity" evidence="1">
    <location>
        <begin position="128"/>
        <end position="137"/>
    </location>
</feature>
<feature type="compositionally biased region" description="Polar residues" evidence="1">
    <location>
        <begin position="40"/>
        <end position="49"/>
    </location>
</feature>
<organism evidence="2 3">
    <name type="scientific">Cristinia sonorae</name>
    <dbReference type="NCBI Taxonomy" id="1940300"/>
    <lineage>
        <taxon>Eukaryota</taxon>
        <taxon>Fungi</taxon>
        <taxon>Dikarya</taxon>
        <taxon>Basidiomycota</taxon>
        <taxon>Agaricomycotina</taxon>
        <taxon>Agaricomycetes</taxon>
        <taxon>Agaricomycetidae</taxon>
        <taxon>Agaricales</taxon>
        <taxon>Pleurotineae</taxon>
        <taxon>Stephanosporaceae</taxon>
        <taxon>Cristinia</taxon>
    </lineage>
</organism>
<evidence type="ECO:0000313" key="3">
    <source>
        <dbReference type="Proteomes" id="UP000813824"/>
    </source>
</evidence>
<dbReference type="EMBL" id="JAEVFJ010000037">
    <property type="protein sequence ID" value="KAH8091000.1"/>
    <property type="molecule type" value="Genomic_DNA"/>
</dbReference>